<dbReference type="AlphaFoldDB" id="A0A0G9MNI2"/>
<name>A0A0G9MNI2_9SPHN</name>
<sequence>MAQDSHAGHGDHAGHGEVASATDVTEAEMTEFVALVLRGRGVQNDETLSETEQQAAFLALISESDMGMARFMAVSQAIGEDEALQAEVQQRVMNALGAQ</sequence>
<evidence type="ECO:0000256" key="1">
    <source>
        <dbReference type="SAM" id="MobiDB-lite"/>
    </source>
</evidence>
<gene>
    <name evidence="2" type="ORF">AAW01_12135</name>
</gene>
<feature type="region of interest" description="Disordered" evidence="1">
    <location>
        <begin position="1"/>
        <end position="23"/>
    </location>
</feature>
<protein>
    <submittedName>
        <fullName evidence="2">Uncharacterized protein</fullName>
    </submittedName>
</protein>
<accession>A0A0G9MNI2</accession>
<evidence type="ECO:0000313" key="2">
    <source>
        <dbReference type="EMBL" id="KLE32144.1"/>
    </source>
</evidence>
<evidence type="ECO:0000313" key="3">
    <source>
        <dbReference type="Proteomes" id="UP000053070"/>
    </source>
</evidence>
<feature type="compositionally biased region" description="Basic and acidic residues" evidence="1">
    <location>
        <begin position="1"/>
        <end position="15"/>
    </location>
</feature>
<organism evidence="2 3">
    <name type="scientific">Aurantiacibacter gangjinensis</name>
    <dbReference type="NCBI Taxonomy" id="502682"/>
    <lineage>
        <taxon>Bacteria</taxon>
        <taxon>Pseudomonadati</taxon>
        <taxon>Pseudomonadota</taxon>
        <taxon>Alphaproteobacteria</taxon>
        <taxon>Sphingomonadales</taxon>
        <taxon>Erythrobacteraceae</taxon>
        <taxon>Aurantiacibacter</taxon>
    </lineage>
</organism>
<dbReference type="Proteomes" id="UP000053070">
    <property type="component" value="Unassembled WGS sequence"/>
</dbReference>
<proteinExistence type="predicted"/>
<comment type="caution">
    <text evidence="2">The sequence shown here is derived from an EMBL/GenBank/DDBJ whole genome shotgun (WGS) entry which is preliminary data.</text>
</comment>
<dbReference type="EMBL" id="LBHC01000002">
    <property type="protein sequence ID" value="KLE32144.1"/>
    <property type="molecule type" value="Genomic_DNA"/>
</dbReference>
<reference evidence="2 3" key="1">
    <citation type="submission" date="2015-04" db="EMBL/GenBank/DDBJ databases">
        <title>The draft genome sequence of Erythrobacr gangjinensis K7-2.</title>
        <authorList>
            <person name="Zhuang L."/>
            <person name="Liu Y."/>
            <person name="Shao Z."/>
        </authorList>
    </citation>
    <scope>NUCLEOTIDE SEQUENCE [LARGE SCALE GENOMIC DNA]</scope>
    <source>
        <strain evidence="2 3">K7-2</strain>
    </source>
</reference>
<keyword evidence="3" id="KW-1185">Reference proteome</keyword>
<dbReference type="STRING" id="502682.BMF35_a1422"/>
<dbReference type="PATRIC" id="fig|502682.8.peg.2474"/>